<evidence type="ECO:0000256" key="2">
    <source>
        <dbReference type="SAM" id="MobiDB-lite"/>
    </source>
</evidence>
<sequence length="186" mass="21322">MNATIVDVLIENIRTDQGLLEQTEAQIETAKESKRQVVDRLKDYRRDVTVLLKYADDEQRKRIEELGFDFSESERGLNPVASLVLDIVMKAEDNQLTNAELYEAYVKTFKKKEDAFNYTEFNIKCRSLFNTQRLLRKKGTDPKSSRDDIISLNGRVLSKEDDKSAPKQTDVKKASQTDKKPANAKG</sequence>
<dbReference type="RefSeq" id="WP_132794517.1">
    <property type="nucleotide sequence ID" value="NZ_SLXM01000004.1"/>
</dbReference>
<name>A0A4R2NTH2_9FLAO</name>
<evidence type="ECO:0000313" key="3">
    <source>
        <dbReference type="EMBL" id="TCP25132.1"/>
    </source>
</evidence>
<dbReference type="AlphaFoldDB" id="A0A4R2NTH2"/>
<accession>A0A4R2NTH2</accession>
<evidence type="ECO:0000313" key="4">
    <source>
        <dbReference type="Proteomes" id="UP000294564"/>
    </source>
</evidence>
<keyword evidence="4" id="KW-1185">Reference proteome</keyword>
<protein>
    <submittedName>
        <fullName evidence="3">Uncharacterized protein</fullName>
    </submittedName>
</protein>
<proteinExistence type="predicted"/>
<dbReference type="Proteomes" id="UP000294564">
    <property type="component" value="Unassembled WGS sequence"/>
</dbReference>
<feature type="coiled-coil region" evidence="1">
    <location>
        <begin position="20"/>
        <end position="47"/>
    </location>
</feature>
<keyword evidence="1" id="KW-0175">Coiled coil</keyword>
<dbReference type="OrthoDB" id="1201873at2"/>
<feature type="region of interest" description="Disordered" evidence="2">
    <location>
        <begin position="137"/>
        <end position="186"/>
    </location>
</feature>
<evidence type="ECO:0000256" key="1">
    <source>
        <dbReference type="SAM" id="Coils"/>
    </source>
</evidence>
<feature type="compositionally biased region" description="Basic and acidic residues" evidence="2">
    <location>
        <begin position="157"/>
        <end position="186"/>
    </location>
</feature>
<dbReference type="EMBL" id="SLXM01000004">
    <property type="protein sequence ID" value="TCP25132.1"/>
    <property type="molecule type" value="Genomic_DNA"/>
</dbReference>
<reference evidence="3 4" key="1">
    <citation type="submission" date="2019-03" db="EMBL/GenBank/DDBJ databases">
        <title>Genomic Encyclopedia of Type Strains, Phase IV (KMG-IV): sequencing the most valuable type-strain genomes for metagenomic binning, comparative biology and taxonomic classification.</title>
        <authorList>
            <person name="Goeker M."/>
        </authorList>
    </citation>
    <scope>NUCLEOTIDE SEQUENCE [LARGE SCALE GENOMIC DNA]</scope>
    <source>
        <strain evidence="3 4">DSM 14836</strain>
    </source>
</reference>
<comment type="caution">
    <text evidence="3">The sequence shown here is derived from an EMBL/GenBank/DDBJ whole genome shotgun (WGS) entry which is preliminary data.</text>
</comment>
<organism evidence="3 4">
    <name type="scientific">Tenacibaculum skagerrakense</name>
    <dbReference type="NCBI Taxonomy" id="186571"/>
    <lineage>
        <taxon>Bacteria</taxon>
        <taxon>Pseudomonadati</taxon>
        <taxon>Bacteroidota</taxon>
        <taxon>Flavobacteriia</taxon>
        <taxon>Flavobacteriales</taxon>
        <taxon>Flavobacteriaceae</taxon>
        <taxon>Tenacibaculum</taxon>
    </lineage>
</organism>
<gene>
    <name evidence="3" type="ORF">EV195_104165</name>
</gene>
<feature type="compositionally biased region" description="Basic and acidic residues" evidence="2">
    <location>
        <begin position="138"/>
        <end position="149"/>
    </location>
</feature>